<feature type="transmembrane region" description="Helical" evidence="7">
    <location>
        <begin position="244"/>
        <end position="268"/>
    </location>
</feature>
<dbReference type="PANTHER" id="PTHR30576:SF0">
    <property type="entry name" value="UNDECAPRENYL-PHOSPHATE N-ACETYLGALACTOSAMINYL 1-PHOSPHATE TRANSFERASE-RELATED"/>
    <property type="match status" value="1"/>
</dbReference>
<keyword evidence="3" id="KW-0808">Transferase</keyword>
<evidence type="ECO:0000256" key="2">
    <source>
        <dbReference type="ARBA" id="ARBA00006464"/>
    </source>
</evidence>
<dbReference type="GO" id="GO:0016780">
    <property type="term" value="F:phosphotransferase activity, for other substituted phosphate groups"/>
    <property type="evidence" value="ECO:0007669"/>
    <property type="project" value="TreeGrafter"/>
</dbReference>
<evidence type="ECO:0000256" key="3">
    <source>
        <dbReference type="ARBA" id="ARBA00022679"/>
    </source>
</evidence>
<keyword evidence="6 7" id="KW-0472">Membrane</keyword>
<dbReference type="InterPro" id="IPR003362">
    <property type="entry name" value="Bact_transf"/>
</dbReference>
<evidence type="ECO:0000313" key="10">
    <source>
        <dbReference type="Proteomes" id="UP000037109"/>
    </source>
</evidence>
<comment type="subcellular location">
    <subcellularLocation>
        <location evidence="1">Membrane</location>
        <topology evidence="1">Multi-pass membrane protein</topology>
    </subcellularLocation>
</comment>
<accession>A0A0M0GAK7</accession>
<reference evidence="10" key="1">
    <citation type="submission" date="2015-07" db="EMBL/GenBank/DDBJ databases">
        <title>Fjat-10036 dsm4.</title>
        <authorList>
            <person name="Liu B."/>
            <person name="Wang J."/>
            <person name="Zhu Y."/>
            <person name="Liu G."/>
            <person name="Chen Q."/>
            <person name="Chen Z."/>
            <person name="Lan J."/>
            <person name="Che J."/>
            <person name="Ge C."/>
            <person name="Shi H."/>
            <person name="Pan Z."/>
            <person name="Liu X."/>
        </authorList>
    </citation>
    <scope>NUCLEOTIDE SEQUENCE [LARGE SCALE GENOMIC DNA]</scope>
    <source>
        <strain evidence="10">DSM 4</strain>
    </source>
</reference>
<evidence type="ECO:0000256" key="1">
    <source>
        <dbReference type="ARBA" id="ARBA00004141"/>
    </source>
</evidence>
<dbReference type="EMBL" id="LGUF01000007">
    <property type="protein sequence ID" value="KON86547.1"/>
    <property type="molecule type" value="Genomic_DNA"/>
</dbReference>
<feature type="transmembrane region" description="Helical" evidence="7">
    <location>
        <begin position="37"/>
        <end position="56"/>
    </location>
</feature>
<dbReference type="PATRIC" id="fig|1459.3.peg.1428"/>
<evidence type="ECO:0000259" key="8">
    <source>
        <dbReference type="Pfam" id="PF02397"/>
    </source>
</evidence>
<evidence type="ECO:0000256" key="6">
    <source>
        <dbReference type="ARBA" id="ARBA00023136"/>
    </source>
</evidence>
<evidence type="ECO:0000313" key="9">
    <source>
        <dbReference type="EMBL" id="KON86547.1"/>
    </source>
</evidence>
<keyword evidence="4 7" id="KW-0812">Transmembrane</keyword>
<keyword evidence="5 7" id="KW-1133">Transmembrane helix</keyword>
<evidence type="ECO:0000256" key="7">
    <source>
        <dbReference type="SAM" id="Phobius"/>
    </source>
</evidence>
<gene>
    <name evidence="9" type="ORF">AF332_06710</name>
</gene>
<comment type="similarity">
    <text evidence="2">Belongs to the bacterial sugar transferase family.</text>
</comment>
<sequence length="451" mass="51952">MILAILDMGLIFFGYVTTIWFYQVFSIPLEGESINPFWLLAPSAAAFIFFRFFDLYKDLRRNNIQTQLYSIVLPMILFSGFISILSFLGTLNIYRKSFFIEALFIQIILLAAVHAGIWYLANTLHGRKKVIIICDDQNTGQSLAQKFLNHKWFEISGFLPLTQIKDLENHVNKFDVFLLAPTVIGQKKNDIISLCIKNGKEILTVPQVSELFVQTAKTQQVDDMLVFSINPAGLNLWQRINKRVFDVIISLLMLALTSPVFLILLMLIPLTSKGPAIYKQERIGLNGKPYWIYKFRSMIQDAEKMTGPVLAAKKDTRITAIGRFIRAVRLDELPQLLNVIKGEMSLIGPRPEREYFISQFKEEFPDYSHRLTVKPGITGLAQVLSYYSTTVDDKLRFDLLYVRNYTFSLDLKILFQTFQVILQRDRAQGLLENNKYVQQNLKNARTIKDIS</sequence>
<evidence type="ECO:0000256" key="5">
    <source>
        <dbReference type="ARBA" id="ARBA00022989"/>
    </source>
</evidence>
<feature type="domain" description="Bacterial sugar transferase" evidence="8">
    <location>
        <begin position="242"/>
        <end position="422"/>
    </location>
</feature>
<feature type="transmembrane region" description="Helical" evidence="7">
    <location>
        <begin position="103"/>
        <end position="121"/>
    </location>
</feature>
<feature type="transmembrane region" description="Helical" evidence="7">
    <location>
        <begin position="68"/>
        <end position="91"/>
    </location>
</feature>
<dbReference type="STRING" id="1459.AF332_06710"/>
<dbReference type="Pfam" id="PF02397">
    <property type="entry name" value="Bac_transf"/>
    <property type="match status" value="1"/>
</dbReference>
<protein>
    <recommendedName>
        <fullName evidence="8">Bacterial sugar transferase domain-containing protein</fullName>
    </recommendedName>
</protein>
<comment type="caution">
    <text evidence="9">The sequence shown here is derived from an EMBL/GenBank/DDBJ whole genome shotgun (WGS) entry which is preliminary data.</text>
</comment>
<dbReference type="PANTHER" id="PTHR30576">
    <property type="entry name" value="COLANIC BIOSYNTHESIS UDP-GLUCOSE LIPID CARRIER TRANSFERASE"/>
    <property type="match status" value="1"/>
</dbReference>
<feature type="transmembrane region" description="Helical" evidence="7">
    <location>
        <begin position="5"/>
        <end position="25"/>
    </location>
</feature>
<dbReference type="InterPro" id="IPR017475">
    <property type="entry name" value="EPS_sugar_tfrase"/>
</dbReference>
<dbReference type="GO" id="GO:0016020">
    <property type="term" value="C:membrane"/>
    <property type="evidence" value="ECO:0007669"/>
    <property type="project" value="UniProtKB-SubCell"/>
</dbReference>
<keyword evidence="10" id="KW-1185">Reference proteome</keyword>
<dbReference type="NCBIfam" id="TIGR03025">
    <property type="entry name" value="EPS_sugtrans"/>
    <property type="match status" value="1"/>
</dbReference>
<name>A0A0M0GAK7_SPOGL</name>
<proteinExistence type="inferred from homology"/>
<dbReference type="AlphaFoldDB" id="A0A0M0GAK7"/>
<organism evidence="9 10">
    <name type="scientific">Sporosarcina globispora</name>
    <name type="common">Bacillus globisporus</name>
    <dbReference type="NCBI Taxonomy" id="1459"/>
    <lineage>
        <taxon>Bacteria</taxon>
        <taxon>Bacillati</taxon>
        <taxon>Bacillota</taxon>
        <taxon>Bacilli</taxon>
        <taxon>Bacillales</taxon>
        <taxon>Caryophanaceae</taxon>
        <taxon>Sporosarcina</taxon>
    </lineage>
</organism>
<dbReference type="Proteomes" id="UP000037109">
    <property type="component" value="Unassembled WGS sequence"/>
</dbReference>
<evidence type="ECO:0000256" key="4">
    <source>
        <dbReference type="ARBA" id="ARBA00022692"/>
    </source>
</evidence>